<evidence type="ECO:0000256" key="7">
    <source>
        <dbReference type="ARBA" id="ARBA00047639"/>
    </source>
</evidence>
<evidence type="ECO:0000256" key="2">
    <source>
        <dbReference type="ARBA" id="ARBA00022598"/>
    </source>
</evidence>
<feature type="domain" description="Aminoacyl-transfer RNA synthetases class-II family profile" evidence="10">
    <location>
        <begin position="35"/>
        <end position="339"/>
    </location>
</feature>
<feature type="binding site" evidence="9">
    <location>
        <position position="128"/>
    </location>
    <ligand>
        <name>L-histidine</name>
        <dbReference type="ChEBI" id="CHEBI:57595"/>
    </ligand>
</feature>
<dbReference type="PANTHER" id="PTHR11476:SF7">
    <property type="entry name" value="HISTIDINE--TRNA LIGASE"/>
    <property type="match status" value="1"/>
</dbReference>
<keyword evidence="8" id="KW-0963">Cytoplasm</keyword>
<name>A0A1F5WNS8_9BACT</name>
<dbReference type="PIRSF" id="PIRSF001549">
    <property type="entry name" value="His-tRNA_synth"/>
    <property type="match status" value="1"/>
</dbReference>
<dbReference type="PROSITE" id="PS50862">
    <property type="entry name" value="AA_TRNA_LIGASE_II"/>
    <property type="match status" value="1"/>
</dbReference>
<evidence type="ECO:0000313" key="11">
    <source>
        <dbReference type="EMBL" id="OGF77313.1"/>
    </source>
</evidence>
<protein>
    <recommendedName>
        <fullName evidence="8">Histidine--tRNA ligase</fullName>
        <ecNumber evidence="8">6.1.1.21</ecNumber>
    </recommendedName>
    <alternativeName>
        <fullName evidence="8">Histidyl-tRNA synthetase</fullName>
        <shortName evidence="8">HisRS</shortName>
    </alternativeName>
</protein>
<dbReference type="EMBL" id="MFHT01000022">
    <property type="protein sequence ID" value="OGF77313.1"/>
    <property type="molecule type" value="Genomic_DNA"/>
</dbReference>
<dbReference type="Gene3D" id="3.30.930.10">
    <property type="entry name" value="Bira Bifunctional Protein, Domain 2"/>
    <property type="match status" value="1"/>
</dbReference>
<evidence type="ECO:0000259" key="10">
    <source>
        <dbReference type="PROSITE" id="PS50862"/>
    </source>
</evidence>
<feature type="binding site" evidence="9">
    <location>
        <begin position="278"/>
        <end position="279"/>
    </location>
    <ligand>
        <name>L-histidine</name>
        <dbReference type="ChEBI" id="CHEBI:57595"/>
    </ligand>
</feature>
<dbReference type="NCBIfam" id="TIGR00442">
    <property type="entry name" value="hisS"/>
    <property type="match status" value="1"/>
</dbReference>
<dbReference type="InterPro" id="IPR004516">
    <property type="entry name" value="HisRS/HisZ"/>
</dbReference>
<dbReference type="InterPro" id="IPR045864">
    <property type="entry name" value="aa-tRNA-synth_II/BPL/LPL"/>
</dbReference>
<dbReference type="GO" id="GO:0006427">
    <property type="term" value="P:histidyl-tRNA aminoacylation"/>
    <property type="evidence" value="ECO:0007669"/>
    <property type="project" value="UniProtKB-UniRule"/>
</dbReference>
<keyword evidence="4 8" id="KW-0067">ATP-binding</keyword>
<dbReference type="GO" id="GO:0004821">
    <property type="term" value="F:histidine-tRNA ligase activity"/>
    <property type="evidence" value="ECO:0007669"/>
    <property type="project" value="UniProtKB-UniRule"/>
</dbReference>
<comment type="caution">
    <text evidence="11">The sequence shown here is derived from an EMBL/GenBank/DDBJ whole genome shotgun (WGS) entry which is preliminary data.</text>
</comment>
<evidence type="ECO:0000313" key="12">
    <source>
        <dbReference type="Proteomes" id="UP000177723"/>
    </source>
</evidence>
<feature type="binding site" evidence="9">
    <location>
        <begin position="80"/>
        <end position="82"/>
    </location>
    <ligand>
        <name>L-histidine</name>
        <dbReference type="ChEBI" id="CHEBI:57595"/>
    </ligand>
</feature>
<dbReference type="GO" id="GO:0005524">
    <property type="term" value="F:ATP binding"/>
    <property type="evidence" value="ECO:0007669"/>
    <property type="project" value="UniProtKB-UniRule"/>
</dbReference>
<evidence type="ECO:0000256" key="6">
    <source>
        <dbReference type="ARBA" id="ARBA00023146"/>
    </source>
</evidence>
<evidence type="ECO:0000256" key="4">
    <source>
        <dbReference type="ARBA" id="ARBA00022840"/>
    </source>
</evidence>
<dbReference type="CDD" id="cd00859">
    <property type="entry name" value="HisRS_anticodon"/>
    <property type="match status" value="1"/>
</dbReference>
<dbReference type="Gene3D" id="3.40.50.800">
    <property type="entry name" value="Anticodon-binding domain"/>
    <property type="match status" value="1"/>
</dbReference>
<evidence type="ECO:0000256" key="5">
    <source>
        <dbReference type="ARBA" id="ARBA00022917"/>
    </source>
</evidence>
<accession>A0A1F5WNS8</accession>
<comment type="subcellular location">
    <subcellularLocation>
        <location evidence="8">Cytoplasm</location>
    </subcellularLocation>
</comment>
<dbReference type="PANTHER" id="PTHR11476">
    <property type="entry name" value="HISTIDYL-TRNA SYNTHETASE"/>
    <property type="match status" value="1"/>
</dbReference>
<dbReference type="InterPro" id="IPR036621">
    <property type="entry name" value="Anticodon-bd_dom_sf"/>
</dbReference>
<comment type="subunit">
    <text evidence="8">Homodimer.</text>
</comment>
<evidence type="ECO:0000256" key="8">
    <source>
        <dbReference type="HAMAP-Rule" id="MF_00127"/>
    </source>
</evidence>
<evidence type="ECO:0000256" key="1">
    <source>
        <dbReference type="ARBA" id="ARBA00008226"/>
    </source>
</evidence>
<feature type="binding site" evidence="9">
    <location>
        <position position="274"/>
    </location>
    <ligand>
        <name>L-histidine</name>
        <dbReference type="ChEBI" id="CHEBI:57595"/>
    </ligand>
</feature>
<dbReference type="Pfam" id="PF13393">
    <property type="entry name" value="tRNA-synt_His"/>
    <property type="match status" value="1"/>
</dbReference>
<evidence type="ECO:0000256" key="3">
    <source>
        <dbReference type="ARBA" id="ARBA00022741"/>
    </source>
</evidence>
<dbReference type="InterPro" id="IPR004154">
    <property type="entry name" value="Anticodon-bd"/>
</dbReference>
<dbReference type="InterPro" id="IPR033656">
    <property type="entry name" value="HisRS_anticodon"/>
</dbReference>
<evidence type="ECO:0000256" key="9">
    <source>
        <dbReference type="PIRSR" id="PIRSR001549-1"/>
    </source>
</evidence>
<comment type="catalytic activity">
    <reaction evidence="7 8">
        <text>tRNA(His) + L-histidine + ATP = L-histidyl-tRNA(His) + AMP + diphosphate + H(+)</text>
        <dbReference type="Rhea" id="RHEA:17313"/>
        <dbReference type="Rhea" id="RHEA-COMP:9665"/>
        <dbReference type="Rhea" id="RHEA-COMP:9689"/>
        <dbReference type="ChEBI" id="CHEBI:15378"/>
        <dbReference type="ChEBI" id="CHEBI:30616"/>
        <dbReference type="ChEBI" id="CHEBI:33019"/>
        <dbReference type="ChEBI" id="CHEBI:57595"/>
        <dbReference type="ChEBI" id="CHEBI:78442"/>
        <dbReference type="ChEBI" id="CHEBI:78527"/>
        <dbReference type="ChEBI" id="CHEBI:456215"/>
        <dbReference type="EC" id="6.1.1.21"/>
    </reaction>
</comment>
<dbReference type="InterPro" id="IPR041715">
    <property type="entry name" value="HisRS-like_core"/>
</dbReference>
<dbReference type="InterPro" id="IPR015807">
    <property type="entry name" value="His-tRNA-ligase"/>
</dbReference>
<dbReference type="SUPFAM" id="SSF52954">
    <property type="entry name" value="Class II aaRS ABD-related"/>
    <property type="match status" value="1"/>
</dbReference>
<dbReference type="AlphaFoldDB" id="A0A1F5WNS8"/>
<dbReference type="Proteomes" id="UP000177723">
    <property type="component" value="Unassembled WGS sequence"/>
</dbReference>
<dbReference type="HAMAP" id="MF_00127">
    <property type="entry name" value="His_tRNA_synth"/>
    <property type="match status" value="1"/>
</dbReference>
<dbReference type="InterPro" id="IPR006195">
    <property type="entry name" value="aa-tRNA-synth_II"/>
</dbReference>
<dbReference type="CDD" id="cd00773">
    <property type="entry name" value="HisRS-like_core"/>
    <property type="match status" value="1"/>
</dbReference>
<keyword evidence="2 8" id="KW-0436">Ligase</keyword>
<dbReference type="Pfam" id="PF03129">
    <property type="entry name" value="HGTP_anticodon"/>
    <property type="match status" value="1"/>
</dbReference>
<reference evidence="11 12" key="1">
    <citation type="journal article" date="2016" name="Nat. Commun.">
        <title>Thousands of microbial genomes shed light on interconnected biogeochemical processes in an aquifer system.</title>
        <authorList>
            <person name="Anantharaman K."/>
            <person name="Brown C.T."/>
            <person name="Hug L.A."/>
            <person name="Sharon I."/>
            <person name="Castelle C.J."/>
            <person name="Probst A.J."/>
            <person name="Thomas B.C."/>
            <person name="Singh A."/>
            <person name="Wilkins M.J."/>
            <person name="Karaoz U."/>
            <person name="Brodie E.L."/>
            <person name="Williams K.H."/>
            <person name="Hubbard S.S."/>
            <person name="Banfield J.F."/>
        </authorList>
    </citation>
    <scope>NUCLEOTIDE SEQUENCE [LARGE SCALE GENOMIC DNA]</scope>
</reference>
<gene>
    <name evidence="8" type="primary">hisS</name>
    <name evidence="11" type="ORF">A3F23_00470</name>
</gene>
<keyword evidence="3 8" id="KW-0547">Nucleotide-binding</keyword>
<feature type="binding site" evidence="9">
    <location>
        <position position="110"/>
    </location>
    <ligand>
        <name>L-histidine</name>
        <dbReference type="ChEBI" id="CHEBI:57595"/>
    </ligand>
</feature>
<dbReference type="SUPFAM" id="SSF55681">
    <property type="entry name" value="Class II aaRS and biotin synthetases"/>
    <property type="match status" value="1"/>
</dbReference>
<dbReference type="GO" id="GO:0005737">
    <property type="term" value="C:cytoplasm"/>
    <property type="evidence" value="ECO:0007669"/>
    <property type="project" value="UniProtKB-SubCell"/>
</dbReference>
<keyword evidence="5 8" id="KW-0648">Protein biosynthesis</keyword>
<keyword evidence="6 8" id="KW-0030">Aminoacyl-tRNA synthetase</keyword>
<organism evidence="11 12">
    <name type="scientific">Candidatus Giovannonibacteria bacterium RIFCSPHIGHO2_12_FULL_43_15</name>
    <dbReference type="NCBI Taxonomy" id="1798341"/>
    <lineage>
        <taxon>Bacteria</taxon>
        <taxon>Candidatus Giovannoniibacteriota</taxon>
    </lineage>
</organism>
<proteinExistence type="inferred from homology"/>
<feature type="binding site" evidence="9">
    <location>
        <position position="124"/>
    </location>
    <ligand>
        <name>L-histidine</name>
        <dbReference type="ChEBI" id="CHEBI:57595"/>
    </ligand>
</feature>
<dbReference type="EC" id="6.1.1.21" evidence="8"/>
<comment type="similarity">
    <text evidence="1 8">Belongs to the class-II aminoacyl-tRNA synthetase family.</text>
</comment>
<sequence length="437" mass="49263">MKKTKPRILSGFMELLPKDQLVFNWMFDTIRATYERFGFTPIETPAIELSEILLAKGGGETEKQIYRFMRGDTDLALHFDLTIPLARYVAEHYGDLVFPFRRYQMQKVWRAERAQKGRFREFYQCDIDVIGSLNPLIDAEIPSVIYSAFKALGLDDITIRINNRKLLAGFMDALDVRSKAMEILRAIDKIEKQGDSAVIEELVSLEITEKKAGQILEFTKMTGPNNEILSSMEALAISNDLFQKGLEELRTVSEAVKAFGVPEKSYKIDLTIARGLDYYTGTVYETILNKYPGIGSVCSGGRYDDLAQYYTDKELPGVGISIGLTRLFYQLCEAGMVSPNQSTPSKVLISHLGTGYLGRCLEIATSLREEGINTEVYFDSEKIGKQLQYANKLKIPFVLIVGENEVKSNSVTLKEMRTGEQRLVTLAETIKSVKSTF</sequence>